<name>A0A1P8WKI7_9PLAN</name>
<dbReference type="Proteomes" id="UP000187735">
    <property type="component" value="Chromosome"/>
</dbReference>
<dbReference type="AlphaFoldDB" id="A0A1P8WKI7"/>
<dbReference type="KEGG" id="fmr:Fuma_04200"/>
<proteinExistence type="predicted"/>
<evidence type="ECO:0000313" key="1">
    <source>
        <dbReference type="EMBL" id="APZ94568.1"/>
    </source>
</evidence>
<dbReference type="STRING" id="1891926.Fuma_04200"/>
<evidence type="ECO:0000313" key="2">
    <source>
        <dbReference type="Proteomes" id="UP000187735"/>
    </source>
</evidence>
<reference evidence="1 2" key="1">
    <citation type="journal article" date="2016" name="Front. Microbiol.">
        <title>Fuerstia marisgermanicae gen. nov., sp. nov., an Unusual Member of the Phylum Planctomycetes from the German Wadden Sea.</title>
        <authorList>
            <person name="Kohn T."/>
            <person name="Heuer A."/>
            <person name="Jogler M."/>
            <person name="Vollmers J."/>
            <person name="Boedeker C."/>
            <person name="Bunk B."/>
            <person name="Rast P."/>
            <person name="Borchert D."/>
            <person name="Glockner I."/>
            <person name="Freese H.M."/>
            <person name="Klenk H.P."/>
            <person name="Overmann J."/>
            <person name="Kaster A.K."/>
            <person name="Rohde M."/>
            <person name="Wiegand S."/>
            <person name="Jogler C."/>
        </authorList>
    </citation>
    <scope>NUCLEOTIDE SEQUENCE [LARGE SCALE GENOMIC DNA]</scope>
    <source>
        <strain evidence="1 2">NH11</strain>
    </source>
</reference>
<gene>
    <name evidence="1" type="ORF">Fuma_04200</name>
</gene>
<sequence>MPPSTLHLQQIPLSETSSGIIAKRSNSNLPCGNHANWRGGRPALLLAKAGLLLVRRMTFDTFLINSPRNNRPQLLLLE</sequence>
<dbReference type="EMBL" id="CP017641">
    <property type="protein sequence ID" value="APZ94568.1"/>
    <property type="molecule type" value="Genomic_DNA"/>
</dbReference>
<protein>
    <submittedName>
        <fullName evidence="1">Uncharacterized protein</fullName>
    </submittedName>
</protein>
<keyword evidence="2" id="KW-1185">Reference proteome</keyword>
<organism evidence="1 2">
    <name type="scientific">Fuerstiella marisgermanici</name>
    <dbReference type="NCBI Taxonomy" id="1891926"/>
    <lineage>
        <taxon>Bacteria</taxon>
        <taxon>Pseudomonadati</taxon>
        <taxon>Planctomycetota</taxon>
        <taxon>Planctomycetia</taxon>
        <taxon>Planctomycetales</taxon>
        <taxon>Planctomycetaceae</taxon>
        <taxon>Fuerstiella</taxon>
    </lineage>
</organism>
<accession>A0A1P8WKI7</accession>